<accession>A0A934V1C6</accession>
<feature type="binding site" evidence="18">
    <location>
        <begin position="154"/>
        <end position="155"/>
    </location>
    <ligand>
        <name>NAD(+)</name>
        <dbReference type="ChEBI" id="CHEBI:57540"/>
    </ligand>
</feature>
<dbReference type="AlphaFoldDB" id="A0A934V1C6"/>
<dbReference type="Gene3D" id="3.40.50.1970">
    <property type="match status" value="1"/>
</dbReference>
<comment type="subcellular location">
    <subcellularLocation>
        <location evidence="4 18">Cytoplasm</location>
    </subcellularLocation>
</comment>
<feature type="binding site" evidence="18">
    <location>
        <position position="167"/>
    </location>
    <ligand>
        <name>NAD(+)</name>
        <dbReference type="ChEBI" id="CHEBI:57540"/>
    </ligand>
</feature>
<evidence type="ECO:0000256" key="15">
    <source>
        <dbReference type="ARBA" id="ARBA00023141"/>
    </source>
</evidence>
<evidence type="ECO:0000256" key="3">
    <source>
        <dbReference type="ARBA" id="ARBA00003485"/>
    </source>
</evidence>
<dbReference type="InterPro" id="IPR050071">
    <property type="entry name" value="Dehydroquinate_synthase"/>
</dbReference>
<comment type="function">
    <text evidence="3 18">Catalyzes the conversion of 3-deoxy-D-arabino-heptulosonate 7-phosphate (DAHP) to dehydroquinate (DHQ).</text>
</comment>
<dbReference type="HAMAP" id="MF_00110">
    <property type="entry name" value="DHQ_synthase"/>
    <property type="match status" value="1"/>
</dbReference>
<reference evidence="21" key="1">
    <citation type="submission" date="2017-08" db="EMBL/GenBank/DDBJ databases">
        <authorList>
            <person name="Imhoff J.F."/>
            <person name="Rahn T."/>
            <person name="Kuenzel S."/>
            <person name="Neulinger S.C."/>
        </authorList>
    </citation>
    <scope>NUCLEOTIDE SEQUENCE</scope>
    <source>
        <strain evidence="21">DSM 9154</strain>
    </source>
</reference>
<keyword evidence="15 18" id="KW-0057">Aromatic amino acid biosynthesis</keyword>
<sequence length="393" mass="41850">MNDQTGFETGTGASFAAVSGEPSGVERLHVDLGTRSYDIYVGSGVLARAGALMGAVLRRKRVFVITDQTVADLHLATLARALDDAGIAYEAFVLPAGEKTKSWAQFQQLVDSLLEHRIERRDTIVALGGGVIGDLAGFAAASVLRGVDYVQIPTTVLAQVDSSVGGKTGINSPHGKNLVGAFHQPRLVLADTGVLDTLSKRELLAGYAEVVKYGLIDRPEFFSWLEANGADVLDGRAEARRKAVLTSCVAKADIVARDETERSGPRVLLNLGHTFAHALEAECGYAGQLLHGEAVAIGMCLASDLSTELGLMAREEAVRVRNHLAAVGLPTGLDHLPRQNWNVKRLLDHMSRDKKVQDGRVTFVLMKGIGGAYLEPDVAPEAVEALLTQALAA</sequence>
<dbReference type="GO" id="GO:0046872">
    <property type="term" value="F:metal ion binding"/>
    <property type="evidence" value="ECO:0007669"/>
    <property type="project" value="UniProtKB-KW"/>
</dbReference>
<feature type="binding site" evidence="18">
    <location>
        <position position="176"/>
    </location>
    <ligand>
        <name>NAD(+)</name>
        <dbReference type="ChEBI" id="CHEBI:57540"/>
    </ligand>
</feature>
<evidence type="ECO:0000256" key="6">
    <source>
        <dbReference type="ARBA" id="ARBA00005412"/>
    </source>
</evidence>
<evidence type="ECO:0000256" key="2">
    <source>
        <dbReference type="ARBA" id="ARBA00001911"/>
    </source>
</evidence>
<dbReference type="InterPro" id="IPR030960">
    <property type="entry name" value="DHQS/DOIS_N"/>
</dbReference>
<name>A0A934V1C6_9PROT</name>
<dbReference type="PANTHER" id="PTHR43622:SF7">
    <property type="entry name" value="3-DEHYDROQUINATE SYNTHASE, CHLOROPLASTIC"/>
    <property type="match status" value="1"/>
</dbReference>
<evidence type="ECO:0000256" key="9">
    <source>
        <dbReference type="ARBA" id="ARBA00022490"/>
    </source>
</evidence>
<dbReference type="Gene3D" id="1.20.1090.10">
    <property type="entry name" value="Dehydroquinate synthase-like - alpha domain"/>
    <property type="match status" value="1"/>
</dbReference>
<feature type="binding site" evidence="18">
    <location>
        <position position="273"/>
    </location>
    <ligand>
        <name>Zn(2+)</name>
        <dbReference type="ChEBI" id="CHEBI:29105"/>
    </ligand>
</feature>
<keyword evidence="9 18" id="KW-0963">Cytoplasm</keyword>
<comment type="similarity">
    <text evidence="6 18">Belongs to the sugar phosphate cyclases superfamily. Dehydroquinate synthase family.</text>
</comment>
<dbReference type="GO" id="GO:0000166">
    <property type="term" value="F:nucleotide binding"/>
    <property type="evidence" value="ECO:0007669"/>
    <property type="project" value="UniProtKB-KW"/>
</dbReference>
<gene>
    <name evidence="18" type="primary">aroB</name>
    <name evidence="21" type="ORF">CKO21_14650</name>
</gene>
<dbReference type="RefSeq" id="WP_051432223.1">
    <property type="nucleotide sequence ID" value="NZ_NRRE01000028.1"/>
</dbReference>
<comment type="pathway">
    <text evidence="5 18">Metabolic intermediate biosynthesis; chorismate biosynthesis; chorismate from D-erythrose 4-phosphate and phosphoenolpyruvate: step 2/7.</text>
</comment>
<dbReference type="Pfam" id="PF24621">
    <property type="entry name" value="DHQS_C"/>
    <property type="match status" value="1"/>
</dbReference>
<feature type="binding site" evidence="18">
    <location>
        <position position="209"/>
    </location>
    <ligand>
        <name>Zn(2+)</name>
        <dbReference type="ChEBI" id="CHEBI:29105"/>
    </ligand>
</feature>
<feature type="binding site" evidence="18">
    <location>
        <begin position="130"/>
        <end position="134"/>
    </location>
    <ligand>
        <name>NAD(+)</name>
        <dbReference type="ChEBI" id="CHEBI:57540"/>
    </ligand>
</feature>
<evidence type="ECO:0000256" key="14">
    <source>
        <dbReference type="ARBA" id="ARBA00023027"/>
    </source>
</evidence>
<evidence type="ECO:0000256" key="10">
    <source>
        <dbReference type="ARBA" id="ARBA00022605"/>
    </source>
</evidence>
<dbReference type="EC" id="4.2.3.4" evidence="7 18"/>
<evidence type="ECO:0000256" key="12">
    <source>
        <dbReference type="ARBA" id="ARBA00022741"/>
    </source>
</evidence>
<evidence type="ECO:0000256" key="13">
    <source>
        <dbReference type="ARBA" id="ARBA00022833"/>
    </source>
</evidence>
<evidence type="ECO:0000259" key="20">
    <source>
        <dbReference type="Pfam" id="PF24621"/>
    </source>
</evidence>
<dbReference type="GO" id="GO:0009073">
    <property type="term" value="P:aromatic amino acid family biosynthetic process"/>
    <property type="evidence" value="ECO:0007669"/>
    <property type="project" value="UniProtKB-KW"/>
</dbReference>
<keyword evidence="22" id="KW-1185">Reference proteome</keyword>
<keyword evidence="11 18" id="KW-0479">Metal-binding</keyword>
<evidence type="ECO:0000259" key="19">
    <source>
        <dbReference type="Pfam" id="PF01761"/>
    </source>
</evidence>
<dbReference type="GO" id="GO:0003856">
    <property type="term" value="F:3-dehydroquinate synthase activity"/>
    <property type="evidence" value="ECO:0007669"/>
    <property type="project" value="UniProtKB-UniRule"/>
</dbReference>
<dbReference type="InterPro" id="IPR016037">
    <property type="entry name" value="DHQ_synth_AroB"/>
</dbReference>
<evidence type="ECO:0000256" key="1">
    <source>
        <dbReference type="ARBA" id="ARBA00001393"/>
    </source>
</evidence>
<dbReference type="NCBIfam" id="TIGR01357">
    <property type="entry name" value="aroB"/>
    <property type="match status" value="1"/>
</dbReference>
<comment type="cofactor">
    <cofactor evidence="18">
        <name>Co(2+)</name>
        <dbReference type="ChEBI" id="CHEBI:48828"/>
    </cofactor>
    <cofactor evidence="18">
        <name>Zn(2+)</name>
        <dbReference type="ChEBI" id="CHEBI:29105"/>
    </cofactor>
    <text evidence="18">Binds 1 divalent metal cation per subunit. Can use either Co(2+) or Zn(2+).</text>
</comment>
<protein>
    <recommendedName>
        <fullName evidence="8 18">3-dehydroquinate synthase</fullName>
        <shortName evidence="18">DHQS</shortName>
        <ecNumber evidence="7 18">4.2.3.4</ecNumber>
    </recommendedName>
</protein>
<dbReference type="SUPFAM" id="SSF56796">
    <property type="entry name" value="Dehydroquinate synthase-like"/>
    <property type="match status" value="1"/>
</dbReference>
<feature type="domain" description="3-dehydroquinate synthase C-terminal" evidence="20">
    <location>
        <begin position="206"/>
        <end position="356"/>
    </location>
</feature>
<proteinExistence type="inferred from homology"/>
<keyword evidence="10 18" id="KW-0028">Amino-acid biosynthesis</keyword>
<evidence type="ECO:0000256" key="17">
    <source>
        <dbReference type="ARBA" id="ARBA00023285"/>
    </source>
</evidence>
<dbReference type="GO" id="GO:0005737">
    <property type="term" value="C:cytoplasm"/>
    <property type="evidence" value="ECO:0007669"/>
    <property type="project" value="UniProtKB-SubCell"/>
</dbReference>
<feature type="binding site" evidence="18">
    <location>
        <position position="291"/>
    </location>
    <ligand>
        <name>Zn(2+)</name>
        <dbReference type="ChEBI" id="CHEBI:29105"/>
    </ligand>
</feature>
<evidence type="ECO:0000256" key="5">
    <source>
        <dbReference type="ARBA" id="ARBA00004661"/>
    </source>
</evidence>
<dbReference type="EMBL" id="NRRE01000028">
    <property type="protein sequence ID" value="MBK1698485.1"/>
    <property type="molecule type" value="Genomic_DNA"/>
</dbReference>
<evidence type="ECO:0000256" key="8">
    <source>
        <dbReference type="ARBA" id="ARBA00017684"/>
    </source>
</evidence>
<dbReference type="GO" id="GO:0009423">
    <property type="term" value="P:chorismate biosynthetic process"/>
    <property type="evidence" value="ECO:0007669"/>
    <property type="project" value="UniProtKB-UniRule"/>
</dbReference>
<dbReference type="FunFam" id="3.40.50.1970:FF:000001">
    <property type="entry name" value="3-dehydroquinate synthase"/>
    <property type="match status" value="1"/>
</dbReference>
<comment type="cofactor">
    <cofactor evidence="2 18">
        <name>NAD(+)</name>
        <dbReference type="ChEBI" id="CHEBI:57540"/>
    </cofactor>
</comment>
<dbReference type="InterPro" id="IPR056179">
    <property type="entry name" value="DHQS_C"/>
</dbReference>
<dbReference type="CDD" id="cd08195">
    <property type="entry name" value="DHQS"/>
    <property type="match status" value="1"/>
</dbReference>
<dbReference type="GO" id="GO:0008652">
    <property type="term" value="P:amino acid biosynthetic process"/>
    <property type="evidence" value="ECO:0007669"/>
    <property type="project" value="UniProtKB-KW"/>
</dbReference>
<dbReference type="PIRSF" id="PIRSF001455">
    <property type="entry name" value="DHQ_synth"/>
    <property type="match status" value="1"/>
</dbReference>
<dbReference type="Proteomes" id="UP000778970">
    <property type="component" value="Unassembled WGS sequence"/>
</dbReference>
<comment type="caution">
    <text evidence="21">The sequence shown here is derived from an EMBL/GenBank/DDBJ whole genome shotgun (WGS) entry which is preliminary data.</text>
</comment>
<keyword evidence="17 18" id="KW-0170">Cobalt</keyword>
<evidence type="ECO:0000313" key="22">
    <source>
        <dbReference type="Proteomes" id="UP000778970"/>
    </source>
</evidence>
<organism evidence="21 22">
    <name type="scientific">Rhodovibrio salinarum</name>
    <dbReference type="NCBI Taxonomy" id="1087"/>
    <lineage>
        <taxon>Bacteria</taxon>
        <taxon>Pseudomonadati</taxon>
        <taxon>Pseudomonadota</taxon>
        <taxon>Alphaproteobacteria</taxon>
        <taxon>Rhodospirillales</taxon>
        <taxon>Rhodovibrionaceae</taxon>
        <taxon>Rhodovibrio</taxon>
    </lineage>
</organism>
<keyword evidence="12 18" id="KW-0547">Nucleotide-binding</keyword>
<feature type="domain" description="3-dehydroquinate synthase N-terminal" evidence="19">
    <location>
        <begin position="92"/>
        <end position="203"/>
    </location>
</feature>
<dbReference type="InterPro" id="IPR030963">
    <property type="entry name" value="DHQ_synth_fam"/>
</dbReference>
<evidence type="ECO:0000256" key="4">
    <source>
        <dbReference type="ARBA" id="ARBA00004496"/>
    </source>
</evidence>
<evidence type="ECO:0000256" key="16">
    <source>
        <dbReference type="ARBA" id="ARBA00023239"/>
    </source>
</evidence>
<evidence type="ECO:0000256" key="18">
    <source>
        <dbReference type="HAMAP-Rule" id="MF_00110"/>
    </source>
</evidence>
<comment type="caution">
    <text evidence="18">Lacks conserved residue(s) required for the propagation of feature annotation.</text>
</comment>
<comment type="catalytic activity">
    <reaction evidence="1 18">
        <text>7-phospho-2-dehydro-3-deoxy-D-arabino-heptonate = 3-dehydroquinate + phosphate</text>
        <dbReference type="Rhea" id="RHEA:21968"/>
        <dbReference type="ChEBI" id="CHEBI:32364"/>
        <dbReference type="ChEBI" id="CHEBI:43474"/>
        <dbReference type="ChEBI" id="CHEBI:58394"/>
        <dbReference type="EC" id="4.2.3.4"/>
    </reaction>
</comment>
<evidence type="ECO:0000256" key="7">
    <source>
        <dbReference type="ARBA" id="ARBA00013031"/>
    </source>
</evidence>
<dbReference type="Pfam" id="PF01761">
    <property type="entry name" value="DHQ_synthase"/>
    <property type="match status" value="1"/>
</dbReference>
<dbReference type="PANTHER" id="PTHR43622">
    <property type="entry name" value="3-DEHYDROQUINATE SYNTHASE"/>
    <property type="match status" value="1"/>
</dbReference>
<keyword evidence="14 18" id="KW-0520">NAD</keyword>
<evidence type="ECO:0000256" key="11">
    <source>
        <dbReference type="ARBA" id="ARBA00022723"/>
    </source>
</evidence>
<keyword evidence="16 18" id="KW-0456">Lyase</keyword>
<reference evidence="21" key="2">
    <citation type="journal article" date="2020" name="Microorganisms">
        <title>Osmotic Adaptation and Compatible Solute Biosynthesis of Phototrophic Bacteria as Revealed from Genome Analyses.</title>
        <authorList>
            <person name="Imhoff J.F."/>
            <person name="Rahn T."/>
            <person name="Kunzel S."/>
            <person name="Keller A."/>
            <person name="Neulinger S.C."/>
        </authorList>
    </citation>
    <scope>NUCLEOTIDE SEQUENCE</scope>
    <source>
        <strain evidence="21">DSM 9154</strain>
    </source>
</reference>
<keyword evidence="13 18" id="KW-0862">Zinc</keyword>
<evidence type="ECO:0000313" key="21">
    <source>
        <dbReference type="EMBL" id="MBK1698485.1"/>
    </source>
</evidence>